<evidence type="ECO:0000313" key="2">
    <source>
        <dbReference type="EMBL" id="MST95548.1"/>
    </source>
</evidence>
<reference evidence="2 3" key="1">
    <citation type="submission" date="2019-08" db="EMBL/GenBank/DDBJ databases">
        <title>In-depth cultivation of the pig gut microbiome towards novel bacterial diversity and tailored functional studies.</title>
        <authorList>
            <person name="Wylensek D."/>
            <person name="Hitch T.C.A."/>
            <person name="Clavel T."/>
        </authorList>
    </citation>
    <scope>NUCLEOTIDE SEQUENCE [LARGE SCALE GENOMIC DNA]</scope>
    <source>
        <strain evidence="2 3">BBE-744-WT-12</strain>
    </source>
</reference>
<evidence type="ECO:0000256" key="1">
    <source>
        <dbReference type="SAM" id="Phobius"/>
    </source>
</evidence>
<proteinExistence type="predicted"/>
<feature type="transmembrane region" description="Helical" evidence="1">
    <location>
        <begin position="219"/>
        <end position="236"/>
    </location>
</feature>
<evidence type="ECO:0000313" key="3">
    <source>
        <dbReference type="Proteomes" id="UP000435649"/>
    </source>
</evidence>
<accession>A0A844FYV5</accession>
<protein>
    <submittedName>
        <fullName evidence="2">Uncharacterized protein</fullName>
    </submittedName>
</protein>
<keyword evidence="1" id="KW-0472">Membrane</keyword>
<sequence>MLCPECGFNNLDYLKKCVRCGKLLRAPELPAIDPHPPRAKGADRARRLLWRMRRRRGFRWRESNGEAVVTPEREWAVADWLAVLLLPGFGQLRRGRLLFGIVCLAAWSGGLCGMLRAGTESVRLRMMLIALAAYGVSLCDALFGDRIQPFFSTNISPHGRDFSFRDVVSRAVLGIPSALIPGYYQFYRKRIVRGFVYIGIWLLGLSLAVAYLGTDWFPWMLALAALGPTLSICDIFRFESHPYRQRLFYTVVLSLFVYQAYNLSYGFAADRVIGRLDYLVIAPLYRGPELYGGEWVALDREMRELRPGDIVQVGIRRYVYGADNVVDRLLAGPGQKVGIRNGRLFVDDAPAAVLPLNPDYRLPDLPETVLGSDEFLLYPSVTQRGNVGWNRDYAIIGRGAIAARLERVVFPFWRRRPLGLAPDAEYIPTDSN</sequence>
<keyword evidence="1" id="KW-1133">Transmembrane helix</keyword>
<dbReference type="EMBL" id="VUNS01000001">
    <property type="protein sequence ID" value="MST95548.1"/>
    <property type="molecule type" value="Genomic_DNA"/>
</dbReference>
<feature type="transmembrane region" description="Helical" evidence="1">
    <location>
        <begin position="194"/>
        <end position="213"/>
    </location>
</feature>
<name>A0A844FYV5_9BACT</name>
<feature type="transmembrane region" description="Helical" evidence="1">
    <location>
        <begin position="97"/>
        <end position="118"/>
    </location>
</feature>
<dbReference type="RefSeq" id="WP_154416652.1">
    <property type="nucleotide sequence ID" value="NZ_DBFCGB010000211.1"/>
</dbReference>
<gene>
    <name evidence="2" type="ORF">FYJ85_00605</name>
</gene>
<feature type="transmembrane region" description="Helical" evidence="1">
    <location>
        <begin position="248"/>
        <end position="268"/>
    </location>
</feature>
<comment type="caution">
    <text evidence="2">The sequence shown here is derived from an EMBL/GenBank/DDBJ whole genome shotgun (WGS) entry which is preliminary data.</text>
</comment>
<dbReference type="AlphaFoldDB" id="A0A844FYV5"/>
<keyword evidence="3" id="KW-1185">Reference proteome</keyword>
<dbReference type="Proteomes" id="UP000435649">
    <property type="component" value="Unassembled WGS sequence"/>
</dbReference>
<organism evidence="2 3">
    <name type="scientific">Victivallis lenta</name>
    <dbReference type="NCBI Taxonomy" id="2606640"/>
    <lineage>
        <taxon>Bacteria</taxon>
        <taxon>Pseudomonadati</taxon>
        <taxon>Lentisphaerota</taxon>
        <taxon>Lentisphaeria</taxon>
        <taxon>Victivallales</taxon>
        <taxon>Victivallaceae</taxon>
        <taxon>Victivallis</taxon>
    </lineage>
</organism>
<keyword evidence="1" id="KW-0812">Transmembrane</keyword>